<dbReference type="Gene3D" id="1.20.1420.30">
    <property type="entry name" value="NCX, central ion-binding region"/>
    <property type="match status" value="2"/>
</dbReference>
<feature type="transmembrane region" description="Helical" evidence="18">
    <location>
        <begin position="611"/>
        <end position="633"/>
    </location>
</feature>
<feature type="domain" description="Sodium/calcium exchanger membrane region" evidence="20">
    <location>
        <begin position="139"/>
        <end position="278"/>
    </location>
</feature>
<dbReference type="InterPro" id="IPR044880">
    <property type="entry name" value="NCX_ion-bd_dom_sf"/>
</dbReference>
<accession>A0A7S4FU77</accession>
<organism evidence="21">
    <name type="scientific">Eutreptiella gymnastica</name>
    <dbReference type="NCBI Taxonomy" id="73025"/>
    <lineage>
        <taxon>Eukaryota</taxon>
        <taxon>Discoba</taxon>
        <taxon>Euglenozoa</taxon>
        <taxon>Euglenida</taxon>
        <taxon>Spirocuta</taxon>
        <taxon>Euglenophyceae</taxon>
        <taxon>Eutreptiales</taxon>
        <taxon>Eutreptiaceae</taxon>
        <taxon>Eutreptiella</taxon>
    </lineage>
</organism>
<gene>
    <name evidence="21" type="ORF">EGYM00163_LOCUS24726</name>
</gene>
<evidence type="ECO:0000256" key="15">
    <source>
        <dbReference type="ARBA" id="ARBA00023136"/>
    </source>
</evidence>
<dbReference type="Pfam" id="PF01699">
    <property type="entry name" value="Na_Ca_ex"/>
    <property type="match status" value="2"/>
</dbReference>
<name>A0A7S4FU77_9EUGL</name>
<evidence type="ECO:0000256" key="17">
    <source>
        <dbReference type="SAM" id="MobiDB-lite"/>
    </source>
</evidence>
<dbReference type="InterPro" id="IPR005821">
    <property type="entry name" value="Ion_trans_dom"/>
</dbReference>
<evidence type="ECO:0000256" key="14">
    <source>
        <dbReference type="ARBA" id="ARBA00023065"/>
    </source>
</evidence>
<sequence>MLTRYSSRLKRHGRVRWQVSIVLALTMSLCWYYNEDVTNFSVPDALATSMPHLPTWETGRFGRELLETTACAEGVMDCVNGQDVSAWEDEKRCQWSFCGSQRTEGNQDVANGDGPPGLYPNYWFTQKQRISGAIVIHILILCYMFCGLAIICDEYFVPALEVICEQLKLKDDVAGATFMAAGGSAPEFATSILGVFFSKSDIGFAAIVGSAVFNVLFVIGGCALVATGVTLTWWPLARDCSYYICSIMLLVICIFDQKIMHFESIMLILGYIGYVIIMKFNEDLEKYVNSKLRQARDYERNRPRWRQVLFIIAESWIFNIFIYGMIVLSVLTAFLPMVETAPAPAIMCANMSTFESSYTAYKDFDPTVYQTAEVQSTILTWDIINFVCVGVFVFEMLLKWAAYTFFGYMANGLNNFDMVLVALMIFELSIAQRKAEFRVIRALRFLRALRLLRLLRLVMREKRDASTQWVEDDWEQDYVRAVPVKCKRANSIAWRRTSKVVEEPLPLPEPKETDLQTEVVEKDEDDDDDEDDDPPNPFYPPEGLKARIYWAIMFPLAVLIFFTVPHPKRPRLRKLYFVAFLMCVLWIIVLSYVMVWMATVIGITVGIPDPVMGLTVLAAGTSVPDLLESLAVARKGQGDMAVSSSIGSNVFDLLMGLPFPWLLSTLIVPPRRSVCINSKGMTISVLLLFLMVGATVALIVLEGWKLTRRMAIVFVLLYFVFLTVSLLLEYGLFDAVLGL</sequence>
<evidence type="ECO:0008006" key="22">
    <source>
        <dbReference type="Google" id="ProtNLM"/>
    </source>
</evidence>
<dbReference type="GO" id="GO:0006874">
    <property type="term" value="P:intracellular calcium ion homeostasis"/>
    <property type="evidence" value="ECO:0007669"/>
    <property type="project" value="TreeGrafter"/>
</dbReference>
<feature type="transmembrane region" description="Helical" evidence="18">
    <location>
        <begin position="576"/>
        <end position="605"/>
    </location>
</feature>
<feature type="domain" description="Sodium/calcium exchanger membrane region" evidence="20">
    <location>
        <begin position="576"/>
        <end position="726"/>
    </location>
</feature>
<keyword evidence="4" id="KW-0050">Antiport</keyword>
<evidence type="ECO:0000256" key="7">
    <source>
        <dbReference type="ARBA" id="ARBA00022692"/>
    </source>
</evidence>
<keyword evidence="3" id="KW-0813">Transport</keyword>
<feature type="transmembrane region" description="Helical" evidence="18">
    <location>
        <begin position="681"/>
        <end position="701"/>
    </location>
</feature>
<comment type="subcellular location">
    <subcellularLocation>
        <location evidence="1">Membrane</location>
        <topology evidence="1">Multi-pass membrane protein</topology>
    </subcellularLocation>
</comment>
<keyword evidence="8" id="KW-0732">Signal</keyword>
<protein>
    <recommendedName>
        <fullName evidence="22">Sodium/calcium exchanger membrane region domain-containing protein</fullName>
    </recommendedName>
</protein>
<keyword evidence="6" id="KW-0109">Calcium transport</keyword>
<keyword evidence="13" id="KW-0915">Sodium</keyword>
<evidence type="ECO:0000256" key="2">
    <source>
        <dbReference type="ARBA" id="ARBA00005364"/>
    </source>
</evidence>
<dbReference type="Pfam" id="PF00520">
    <property type="entry name" value="Ion_trans"/>
    <property type="match status" value="1"/>
</dbReference>
<evidence type="ECO:0000259" key="19">
    <source>
        <dbReference type="Pfam" id="PF00520"/>
    </source>
</evidence>
<dbReference type="FunFam" id="1.20.1420.30:FF:000009">
    <property type="entry name" value="sodium/potassium/calcium exchanger 5 isoform X2"/>
    <property type="match status" value="1"/>
</dbReference>
<feature type="domain" description="Ion transport" evidence="19">
    <location>
        <begin position="317"/>
        <end position="460"/>
    </location>
</feature>
<feature type="transmembrane region" description="Helical" evidence="18">
    <location>
        <begin position="548"/>
        <end position="564"/>
    </location>
</feature>
<evidence type="ECO:0000256" key="1">
    <source>
        <dbReference type="ARBA" id="ARBA00004141"/>
    </source>
</evidence>
<evidence type="ECO:0000256" key="18">
    <source>
        <dbReference type="SAM" id="Phobius"/>
    </source>
</evidence>
<comment type="similarity">
    <text evidence="2">Belongs to the Ca(2+):cation antiporter (CaCA) (TC 2.A.19) family. SLC24A subfamily.</text>
</comment>
<evidence type="ECO:0000256" key="11">
    <source>
        <dbReference type="ARBA" id="ARBA00022958"/>
    </source>
</evidence>
<proteinExistence type="inferred from homology"/>
<dbReference type="NCBIfam" id="TIGR00367">
    <property type="entry name" value="calcium/sodium antiporter"/>
    <property type="match status" value="1"/>
</dbReference>
<feature type="transmembrane region" description="Helical" evidence="18">
    <location>
        <begin position="640"/>
        <end position="661"/>
    </location>
</feature>
<dbReference type="PANTHER" id="PTHR10846">
    <property type="entry name" value="SODIUM/POTASSIUM/CALCIUM EXCHANGER"/>
    <property type="match status" value="1"/>
</dbReference>
<dbReference type="AlphaFoldDB" id="A0A7S4FU77"/>
<dbReference type="GO" id="GO:0005886">
    <property type="term" value="C:plasma membrane"/>
    <property type="evidence" value="ECO:0007669"/>
    <property type="project" value="TreeGrafter"/>
</dbReference>
<evidence type="ECO:0000256" key="10">
    <source>
        <dbReference type="ARBA" id="ARBA00022847"/>
    </source>
</evidence>
<evidence type="ECO:0000256" key="5">
    <source>
        <dbReference type="ARBA" id="ARBA00022538"/>
    </source>
</evidence>
<evidence type="ECO:0000259" key="20">
    <source>
        <dbReference type="Pfam" id="PF01699"/>
    </source>
</evidence>
<evidence type="ECO:0000256" key="6">
    <source>
        <dbReference type="ARBA" id="ARBA00022568"/>
    </source>
</evidence>
<dbReference type="GO" id="GO:0008273">
    <property type="term" value="F:calcium, potassium:sodium antiporter activity"/>
    <property type="evidence" value="ECO:0007669"/>
    <property type="project" value="TreeGrafter"/>
</dbReference>
<feature type="transmembrane region" description="Helical" evidence="18">
    <location>
        <begin position="378"/>
        <end position="398"/>
    </location>
</feature>
<feature type="transmembrane region" description="Helical" evidence="18">
    <location>
        <begin position="130"/>
        <end position="152"/>
    </location>
</feature>
<feature type="transmembrane region" description="Helical" evidence="18">
    <location>
        <begin position="265"/>
        <end position="281"/>
    </location>
</feature>
<keyword evidence="15 18" id="KW-0472">Membrane</keyword>
<keyword evidence="12 18" id="KW-1133">Transmembrane helix</keyword>
<keyword evidence="5" id="KW-0633">Potassium transport</keyword>
<dbReference type="GO" id="GO:0015293">
    <property type="term" value="F:symporter activity"/>
    <property type="evidence" value="ECO:0007669"/>
    <property type="project" value="UniProtKB-KW"/>
</dbReference>
<evidence type="ECO:0000313" key="21">
    <source>
        <dbReference type="EMBL" id="CAE0813575.1"/>
    </source>
</evidence>
<keyword evidence="16" id="KW-0739">Sodium transport</keyword>
<keyword evidence="9" id="KW-0106">Calcium</keyword>
<keyword evidence="14" id="KW-0406">Ion transport</keyword>
<evidence type="ECO:0000256" key="4">
    <source>
        <dbReference type="ARBA" id="ARBA00022449"/>
    </source>
</evidence>
<dbReference type="GO" id="GO:0005262">
    <property type="term" value="F:calcium channel activity"/>
    <property type="evidence" value="ECO:0007669"/>
    <property type="project" value="TreeGrafter"/>
</dbReference>
<dbReference type="PANTHER" id="PTHR10846:SF73">
    <property type="entry name" value="SODIUM_CALCIUM EXCHANGER MEMBRANE REGION DOMAIN-CONTAINING PROTEIN"/>
    <property type="match status" value="1"/>
</dbReference>
<feature type="transmembrane region" description="Helical" evidence="18">
    <location>
        <begin position="202"/>
        <end position="233"/>
    </location>
</feature>
<evidence type="ECO:0000256" key="13">
    <source>
        <dbReference type="ARBA" id="ARBA00023053"/>
    </source>
</evidence>
<evidence type="ECO:0000256" key="9">
    <source>
        <dbReference type="ARBA" id="ARBA00022837"/>
    </source>
</evidence>
<feature type="region of interest" description="Disordered" evidence="17">
    <location>
        <begin position="505"/>
        <end position="537"/>
    </location>
</feature>
<keyword evidence="10" id="KW-0769">Symport</keyword>
<reference evidence="21" key="1">
    <citation type="submission" date="2021-01" db="EMBL/GenBank/DDBJ databases">
        <authorList>
            <person name="Corre E."/>
            <person name="Pelletier E."/>
            <person name="Niang G."/>
            <person name="Scheremetjew M."/>
            <person name="Finn R."/>
            <person name="Kale V."/>
            <person name="Holt S."/>
            <person name="Cochrane G."/>
            <person name="Meng A."/>
            <person name="Brown T."/>
            <person name="Cohen L."/>
        </authorList>
    </citation>
    <scope>NUCLEOTIDE SEQUENCE</scope>
    <source>
        <strain evidence="21">CCMP1594</strain>
    </source>
</reference>
<feature type="transmembrane region" description="Helical" evidence="18">
    <location>
        <begin position="405"/>
        <end position="426"/>
    </location>
</feature>
<dbReference type="EMBL" id="HBJA01070384">
    <property type="protein sequence ID" value="CAE0813575.1"/>
    <property type="molecule type" value="Transcribed_RNA"/>
</dbReference>
<dbReference type="InterPro" id="IPR004481">
    <property type="entry name" value="K/Na/Ca-exchanger"/>
</dbReference>
<keyword evidence="11" id="KW-0630">Potassium</keyword>
<evidence type="ECO:0000256" key="3">
    <source>
        <dbReference type="ARBA" id="ARBA00022448"/>
    </source>
</evidence>
<feature type="transmembrane region" description="Helical" evidence="18">
    <location>
        <begin position="713"/>
        <end position="733"/>
    </location>
</feature>
<evidence type="ECO:0000256" key="16">
    <source>
        <dbReference type="ARBA" id="ARBA00023201"/>
    </source>
</evidence>
<dbReference type="FunFam" id="1.20.1420.30:FF:000004">
    <property type="entry name" value="Sodium/potassium/calcium exchanger 2 isoform 1"/>
    <property type="match status" value="1"/>
</dbReference>
<feature type="transmembrane region" description="Helical" evidence="18">
    <location>
        <begin position="308"/>
        <end position="335"/>
    </location>
</feature>
<evidence type="ECO:0000256" key="8">
    <source>
        <dbReference type="ARBA" id="ARBA00022729"/>
    </source>
</evidence>
<feature type="compositionally biased region" description="Acidic residues" evidence="17">
    <location>
        <begin position="521"/>
        <end position="534"/>
    </location>
</feature>
<dbReference type="InterPro" id="IPR004837">
    <property type="entry name" value="NaCa_Exmemb"/>
</dbReference>
<evidence type="ECO:0000256" key="12">
    <source>
        <dbReference type="ARBA" id="ARBA00022989"/>
    </source>
</evidence>
<feature type="transmembrane region" description="Helical" evidence="18">
    <location>
        <begin position="173"/>
        <end position="196"/>
    </location>
</feature>
<keyword evidence="7 18" id="KW-0812">Transmembrane</keyword>